<evidence type="ECO:0000313" key="11">
    <source>
        <dbReference type="Proteomes" id="UP000190657"/>
    </source>
</evidence>
<evidence type="ECO:0000313" key="10">
    <source>
        <dbReference type="EMBL" id="SJZ55353.1"/>
    </source>
</evidence>
<comment type="function">
    <text evidence="8">Transfers an acetyl group from acetyl-CoA to L-homoserine, forming acetyl-L-homoserine.</text>
</comment>
<dbReference type="GO" id="GO:0019281">
    <property type="term" value="P:L-methionine biosynthetic process from homoserine via O-succinyl-L-homoserine and cystathionine"/>
    <property type="evidence" value="ECO:0007669"/>
    <property type="project" value="InterPro"/>
</dbReference>
<keyword evidence="2 8" id="KW-0963">Cytoplasm</keyword>
<evidence type="ECO:0000256" key="4">
    <source>
        <dbReference type="ARBA" id="ARBA00022679"/>
    </source>
</evidence>
<organism evidence="10 11">
    <name type="scientific">Eubacterium coprostanoligenes</name>
    <dbReference type="NCBI Taxonomy" id="290054"/>
    <lineage>
        <taxon>Bacteria</taxon>
        <taxon>Bacillati</taxon>
        <taxon>Bacillota</taxon>
        <taxon>Clostridia</taxon>
        <taxon>Eubacteriales</taxon>
        <taxon>Eubacteriaceae</taxon>
        <taxon>Eubacterium</taxon>
    </lineage>
</organism>
<evidence type="ECO:0000256" key="1">
    <source>
        <dbReference type="ARBA" id="ARBA00004496"/>
    </source>
</evidence>
<dbReference type="UniPathway" id="UPA00051">
    <property type="reaction ID" value="UER00074"/>
</dbReference>
<comment type="similarity">
    <text evidence="8">Belongs to the MetA family.</text>
</comment>
<dbReference type="EC" id="2.3.1.31" evidence="8"/>
<feature type="active site" description="Acyl-thioester intermediate" evidence="8 9">
    <location>
        <position position="142"/>
    </location>
</feature>
<dbReference type="EMBL" id="FUWW01000008">
    <property type="protein sequence ID" value="SJZ55353.1"/>
    <property type="molecule type" value="Genomic_DNA"/>
</dbReference>
<keyword evidence="4 8" id="KW-0808">Transferase</keyword>
<name>A0A1T4LKT7_9FIRM</name>
<feature type="site" description="Important for substrate specificity" evidence="8">
    <location>
        <position position="192"/>
    </location>
</feature>
<feature type="active site" description="Proton acceptor" evidence="8">
    <location>
        <position position="235"/>
    </location>
</feature>
<dbReference type="InterPro" id="IPR033752">
    <property type="entry name" value="MetA_family"/>
</dbReference>
<accession>A0A1T4LKT7</accession>
<dbReference type="Pfam" id="PF04204">
    <property type="entry name" value="HTS"/>
    <property type="match status" value="1"/>
</dbReference>
<dbReference type="PANTHER" id="PTHR20919:SF0">
    <property type="entry name" value="HOMOSERINE O-SUCCINYLTRANSFERASE"/>
    <property type="match status" value="1"/>
</dbReference>
<dbReference type="OrthoDB" id="9772423at2"/>
<evidence type="ECO:0000256" key="9">
    <source>
        <dbReference type="PIRSR" id="PIRSR000450-1"/>
    </source>
</evidence>
<dbReference type="HAMAP" id="MF_00295">
    <property type="entry name" value="MetA_acyltransf"/>
    <property type="match status" value="1"/>
</dbReference>
<dbReference type="InterPro" id="IPR005697">
    <property type="entry name" value="HST_MetA"/>
</dbReference>
<dbReference type="InterPro" id="IPR029062">
    <property type="entry name" value="Class_I_gatase-like"/>
</dbReference>
<dbReference type="STRING" id="290054.SAMN02745114_00946"/>
<dbReference type="NCBIfam" id="TIGR01001">
    <property type="entry name" value="metA"/>
    <property type="match status" value="1"/>
</dbReference>
<evidence type="ECO:0000256" key="2">
    <source>
        <dbReference type="ARBA" id="ARBA00022490"/>
    </source>
</evidence>
<dbReference type="PANTHER" id="PTHR20919">
    <property type="entry name" value="HOMOSERINE O-SUCCINYLTRANSFERASE"/>
    <property type="match status" value="1"/>
</dbReference>
<sequence length="304" mass="35911">MPIRIDNELPAKQRLEIENIFVMSNMRADTQDIRPLKILILNLMPTKLETETQLLRLLSNSPLQVDVEFLQVATHEAKNVSKSHMEKFYETYDDVKDRKYDGMIITGAPVEQMEFEEVDYWNELCKIMEWSKTNVYSTFHICWGAQAGLYYHYGIKKYPTKKKIFGIFPHKSLDETHPLMRGLDDIYYVPHSRHTEIKTQDIAQVKDLQILSYSELAGIHIVADMECRKFFVTGHSEYDRDTLAREYFRDKEKGLDIDIPYNYFPNDDVNATPQMEWKGTANILFNNWLNYFVYQKTPYDLNTL</sequence>
<keyword evidence="6 8" id="KW-0012">Acyltransferase</keyword>
<dbReference type="CDD" id="cd03131">
    <property type="entry name" value="GATase1_HTS"/>
    <property type="match status" value="1"/>
</dbReference>
<keyword evidence="11" id="KW-1185">Reference proteome</keyword>
<dbReference type="AlphaFoldDB" id="A0A1T4LKT7"/>
<gene>
    <name evidence="8" type="primary">metAA</name>
    <name evidence="10" type="ORF">SAMN02745114_00946</name>
</gene>
<comment type="subcellular location">
    <subcellularLocation>
        <location evidence="1 8">Cytoplasm</location>
    </subcellularLocation>
</comment>
<dbReference type="Gene3D" id="3.40.50.880">
    <property type="match status" value="1"/>
</dbReference>
<feature type="active site" evidence="8">
    <location>
        <position position="237"/>
    </location>
</feature>
<keyword evidence="3 8" id="KW-0028">Amino-acid biosynthesis</keyword>
<evidence type="ECO:0000256" key="7">
    <source>
        <dbReference type="ARBA" id="ARBA00049043"/>
    </source>
</evidence>
<dbReference type="SUPFAM" id="SSF52317">
    <property type="entry name" value="Class I glutamine amidotransferase-like"/>
    <property type="match status" value="1"/>
</dbReference>
<feature type="site" description="Important for acyl-CoA specificity" evidence="8">
    <location>
        <position position="111"/>
    </location>
</feature>
<evidence type="ECO:0000256" key="6">
    <source>
        <dbReference type="ARBA" id="ARBA00023315"/>
    </source>
</evidence>
<feature type="binding site" evidence="8">
    <location>
        <position position="249"/>
    </location>
    <ligand>
        <name>substrate</name>
    </ligand>
</feature>
<feature type="binding site" evidence="8">
    <location>
        <position position="192"/>
    </location>
    <ligand>
        <name>substrate</name>
    </ligand>
</feature>
<dbReference type="RefSeq" id="WP_078768436.1">
    <property type="nucleotide sequence ID" value="NZ_FUWW01000008.1"/>
</dbReference>
<comment type="catalytic activity">
    <reaction evidence="7 8">
        <text>L-homoserine + acetyl-CoA = O-acetyl-L-homoserine + CoA</text>
        <dbReference type="Rhea" id="RHEA:13701"/>
        <dbReference type="ChEBI" id="CHEBI:57287"/>
        <dbReference type="ChEBI" id="CHEBI:57288"/>
        <dbReference type="ChEBI" id="CHEBI:57476"/>
        <dbReference type="ChEBI" id="CHEBI:57716"/>
        <dbReference type="EC" id="2.3.1.31"/>
    </reaction>
</comment>
<proteinExistence type="inferred from homology"/>
<keyword evidence="5 8" id="KW-0486">Methionine biosynthesis</keyword>
<dbReference type="GO" id="GO:0004414">
    <property type="term" value="F:homoserine O-acetyltransferase activity"/>
    <property type="evidence" value="ECO:0007669"/>
    <property type="project" value="UniProtKB-EC"/>
</dbReference>
<evidence type="ECO:0000256" key="3">
    <source>
        <dbReference type="ARBA" id="ARBA00022605"/>
    </source>
</evidence>
<dbReference type="GO" id="GO:0005737">
    <property type="term" value="C:cytoplasm"/>
    <property type="evidence" value="ECO:0007669"/>
    <property type="project" value="UniProtKB-SubCell"/>
</dbReference>
<reference evidence="10 11" key="1">
    <citation type="submission" date="2017-02" db="EMBL/GenBank/DDBJ databases">
        <authorList>
            <person name="Peterson S.W."/>
        </authorList>
    </citation>
    <scope>NUCLEOTIDE SEQUENCE [LARGE SCALE GENOMIC DNA]</scope>
    <source>
        <strain evidence="10 11">ATCC 51222</strain>
    </source>
</reference>
<dbReference type="PIRSF" id="PIRSF000450">
    <property type="entry name" value="H_ser_succinyltr"/>
    <property type="match status" value="1"/>
</dbReference>
<comment type="pathway">
    <text evidence="8">Amino-acid biosynthesis; L-methionine biosynthesis via de novo pathway; O-acetyl-L-homoserine from L-homoserine: step 1/1.</text>
</comment>
<dbReference type="GO" id="GO:0008899">
    <property type="term" value="F:homoserine O-succinyltransferase activity"/>
    <property type="evidence" value="ECO:0007669"/>
    <property type="project" value="UniProtKB-UniRule"/>
</dbReference>
<dbReference type="Proteomes" id="UP000190657">
    <property type="component" value="Unassembled WGS sequence"/>
</dbReference>
<feature type="binding site" evidence="8">
    <location>
        <position position="163"/>
    </location>
    <ligand>
        <name>substrate</name>
    </ligand>
</feature>
<evidence type="ECO:0000256" key="5">
    <source>
        <dbReference type="ARBA" id="ARBA00023167"/>
    </source>
</evidence>
<protein>
    <recommendedName>
        <fullName evidence="8">Homoserine O-acetyltransferase</fullName>
        <shortName evidence="8">HAT</shortName>
        <ecNumber evidence="8">2.3.1.31</ecNumber>
    </recommendedName>
    <alternativeName>
        <fullName evidence="8">Homoserine transacetylase</fullName>
        <shortName evidence="8">HTA</shortName>
    </alternativeName>
</protein>
<evidence type="ECO:0000256" key="8">
    <source>
        <dbReference type="HAMAP-Rule" id="MF_00295"/>
    </source>
</evidence>
<comment type="caution">
    <text evidence="8">Lacks conserved residue(s) required for the propagation of feature annotation.</text>
</comment>
<dbReference type="FunFam" id="3.40.50.880:FF:000004">
    <property type="entry name" value="Homoserine O-succinyltransferase"/>
    <property type="match status" value="1"/>
</dbReference>